<reference evidence="1" key="1">
    <citation type="submission" date="2023-10" db="EMBL/GenBank/DDBJ databases">
        <title>Chromosome-level genome of the transformable northern wattle, Acacia crassicarpa.</title>
        <authorList>
            <person name="Massaro I."/>
            <person name="Sinha N.R."/>
            <person name="Poethig S."/>
            <person name="Leichty A.R."/>
        </authorList>
    </citation>
    <scope>NUCLEOTIDE SEQUENCE</scope>
    <source>
        <strain evidence="1">Acra3RX</strain>
        <tissue evidence="1">Leaf</tissue>
    </source>
</reference>
<evidence type="ECO:0000313" key="2">
    <source>
        <dbReference type="Proteomes" id="UP001293593"/>
    </source>
</evidence>
<accession>A0AAE1JHG4</accession>
<protein>
    <submittedName>
        <fullName evidence="1">Uncharacterized protein</fullName>
    </submittedName>
</protein>
<dbReference type="Proteomes" id="UP001293593">
    <property type="component" value="Unassembled WGS sequence"/>
</dbReference>
<evidence type="ECO:0000313" key="1">
    <source>
        <dbReference type="EMBL" id="KAK4268079.1"/>
    </source>
</evidence>
<sequence>MTKLCFLLQKEKHGVFIP</sequence>
<keyword evidence="2" id="KW-1185">Reference proteome</keyword>
<proteinExistence type="predicted"/>
<organism evidence="1 2">
    <name type="scientific">Acacia crassicarpa</name>
    <name type="common">northern wattle</name>
    <dbReference type="NCBI Taxonomy" id="499986"/>
    <lineage>
        <taxon>Eukaryota</taxon>
        <taxon>Viridiplantae</taxon>
        <taxon>Streptophyta</taxon>
        <taxon>Embryophyta</taxon>
        <taxon>Tracheophyta</taxon>
        <taxon>Spermatophyta</taxon>
        <taxon>Magnoliopsida</taxon>
        <taxon>eudicotyledons</taxon>
        <taxon>Gunneridae</taxon>
        <taxon>Pentapetalae</taxon>
        <taxon>rosids</taxon>
        <taxon>fabids</taxon>
        <taxon>Fabales</taxon>
        <taxon>Fabaceae</taxon>
        <taxon>Caesalpinioideae</taxon>
        <taxon>mimosoid clade</taxon>
        <taxon>Acacieae</taxon>
        <taxon>Acacia</taxon>
    </lineage>
</organism>
<gene>
    <name evidence="1" type="ORF">QN277_024784</name>
</gene>
<name>A0AAE1JHG4_9FABA</name>
<dbReference type="EMBL" id="JAWXYG010000007">
    <property type="protein sequence ID" value="KAK4268079.1"/>
    <property type="molecule type" value="Genomic_DNA"/>
</dbReference>
<dbReference type="AlphaFoldDB" id="A0AAE1JHG4"/>
<comment type="caution">
    <text evidence="1">The sequence shown here is derived from an EMBL/GenBank/DDBJ whole genome shotgun (WGS) entry which is preliminary data.</text>
</comment>